<keyword evidence="2" id="KW-1185">Reference proteome</keyword>
<dbReference type="Proteomes" id="UP001054945">
    <property type="component" value="Unassembled WGS sequence"/>
</dbReference>
<accession>A0AAV4QFT6</accession>
<evidence type="ECO:0000313" key="2">
    <source>
        <dbReference type="Proteomes" id="UP001054945"/>
    </source>
</evidence>
<reference evidence="1 2" key="1">
    <citation type="submission" date="2021-06" db="EMBL/GenBank/DDBJ databases">
        <title>Caerostris extrusa draft genome.</title>
        <authorList>
            <person name="Kono N."/>
            <person name="Arakawa K."/>
        </authorList>
    </citation>
    <scope>NUCLEOTIDE SEQUENCE [LARGE SCALE GENOMIC DNA]</scope>
</reference>
<evidence type="ECO:0008006" key="3">
    <source>
        <dbReference type="Google" id="ProtNLM"/>
    </source>
</evidence>
<name>A0AAV4QFT6_CAEEX</name>
<gene>
    <name evidence="1" type="ORF">CEXT_318751</name>
</gene>
<comment type="caution">
    <text evidence="1">The sequence shown here is derived from an EMBL/GenBank/DDBJ whole genome shotgun (WGS) entry which is preliminary data.</text>
</comment>
<proteinExistence type="predicted"/>
<dbReference type="AlphaFoldDB" id="A0AAV4QFT6"/>
<sequence length="98" mass="10997">MQGNCGSTKISRKAFYKTRQLLQREASKEVRNLLGRRPMMKKACGDGVFYLLLIDGSHVPIMCTVTNPPKRDNNAFEELLETALSPFVCGIKRQPANP</sequence>
<dbReference type="EMBL" id="BPLR01006269">
    <property type="protein sequence ID" value="GIY08578.1"/>
    <property type="molecule type" value="Genomic_DNA"/>
</dbReference>
<evidence type="ECO:0000313" key="1">
    <source>
        <dbReference type="EMBL" id="GIY08578.1"/>
    </source>
</evidence>
<organism evidence="1 2">
    <name type="scientific">Caerostris extrusa</name>
    <name type="common">Bark spider</name>
    <name type="synonym">Caerostris bankana</name>
    <dbReference type="NCBI Taxonomy" id="172846"/>
    <lineage>
        <taxon>Eukaryota</taxon>
        <taxon>Metazoa</taxon>
        <taxon>Ecdysozoa</taxon>
        <taxon>Arthropoda</taxon>
        <taxon>Chelicerata</taxon>
        <taxon>Arachnida</taxon>
        <taxon>Araneae</taxon>
        <taxon>Araneomorphae</taxon>
        <taxon>Entelegynae</taxon>
        <taxon>Araneoidea</taxon>
        <taxon>Araneidae</taxon>
        <taxon>Caerostris</taxon>
    </lineage>
</organism>
<protein>
    <recommendedName>
        <fullName evidence="3">Transposase</fullName>
    </recommendedName>
</protein>